<dbReference type="SUPFAM" id="SSF48452">
    <property type="entry name" value="TPR-like"/>
    <property type="match status" value="1"/>
</dbReference>
<reference evidence="2 3" key="1">
    <citation type="submission" date="2024-06" db="EMBL/GenBank/DDBJ databases">
        <title>Novosphingobium rhizovicinus M1R2S20.</title>
        <authorList>
            <person name="Sun J.-Q."/>
        </authorList>
    </citation>
    <scope>NUCLEOTIDE SEQUENCE [LARGE SCALE GENOMIC DNA]</scope>
    <source>
        <strain evidence="2 3">M1R2S20</strain>
    </source>
</reference>
<keyword evidence="1" id="KW-0472">Membrane</keyword>
<dbReference type="Pfam" id="PF13428">
    <property type="entry name" value="TPR_14"/>
    <property type="match status" value="1"/>
</dbReference>
<proteinExistence type="predicted"/>
<dbReference type="Proteomes" id="UP001556118">
    <property type="component" value="Unassembled WGS sequence"/>
</dbReference>
<dbReference type="Gene3D" id="1.25.40.10">
    <property type="entry name" value="Tetratricopeptide repeat domain"/>
    <property type="match status" value="1"/>
</dbReference>
<name>A0ABV3RGE0_9SPHN</name>
<dbReference type="RefSeq" id="WP_367775375.1">
    <property type="nucleotide sequence ID" value="NZ_JBFNXR010000054.1"/>
</dbReference>
<evidence type="ECO:0000313" key="3">
    <source>
        <dbReference type="Proteomes" id="UP001556118"/>
    </source>
</evidence>
<sequence length="215" mass="22748">MSWVFVILLAAGAFVVATFVLRTPRRGWEAIAAALLLGVAGYALQAHPNLGSAPKAPREDVDARDSALVEARAQVTESGIPPSDRWVIISDALARNGQFAGAAEVLRGAIADDPKNGEAWLAMANALVSHADGVLTPASLYAYRRAAAVAPDHPGPPFFLGLALAQSGRFDEASTLWRRLLAQTPADAPWRAELEGRINQLDAIIAAQRSNPAAR</sequence>
<organism evidence="2 3">
    <name type="scientific">Novosphingobium rhizovicinum</name>
    <dbReference type="NCBI Taxonomy" id="3228928"/>
    <lineage>
        <taxon>Bacteria</taxon>
        <taxon>Pseudomonadati</taxon>
        <taxon>Pseudomonadota</taxon>
        <taxon>Alphaproteobacteria</taxon>
        <taxon>Sphingomonadales</taxon>
        <taxon>Sphingomonadaceae</taxon>
        <taxon>Novosphingobium</taxon>
    </lineage>
</organism>
<keyword evidence="3" id="KW-1185">Reference proteome</keyword>
<keyword evidence="1" id="KW-0812">Transmembrane</keyword>
<feature type="transmembrane region" description="Helical" evidence="1">
    <location>
        <begin position="27"/>
        <end position="44"/>
    </location>
</feature>
<dbReference type="InterPro" id="IPR011990">
    <property type="entry name" value="TPR-like_helical_dom_sf"/>
</dbReference>
<keyword evidence="1" id="KW-1133">Transmembrane helix</keyword>
<protein>
    <submittedName>
        <fullName evidence="2">Tetratricopeptide repeat protein</fullName>
    </submittedName>
</protein>
<dbReference type="EMBL" id="JBFNXR010000054">
    <property type="protein sequence ID" value="MEW9856902.1"/>
    <property type="molecule type" value="Genomic_DNA"/>
</dbReference>
<evidence type="ECO:0000256" key="1">
    <source>
        <dbReference type="SAM" id="Phobius"/>
    </source>
</evidence>
<gene>
    <name evidence="2" type="ORF">ABUH87_17400</name>
</gene>
<accession>A0ABV3RGE0</accession>
<comment type="caution">
    <text evidence="2">The sequence shown here is derived from an EMBL/GenBank/DDBJ whole genome shotgun (WGS) entry which is preliminary data.</text>
</comment>
<evidence type="ECO:0000313" key="2">
    <source>
        <dbReference type="EMBL" id="MEW9856902.1"/>
    </source>
</evidence>